<dbReference type="PANTHER" id="PTHR11985:SF35">
    <property type="entry name" value="ANAEROBIC GLYCEROL-3-PHOSPHATE DEHYDROGENASE SUBUNIT A"/>
    <property type="match status" value="1"/>
</dbReference>
<comment type="cofactor">
    <cofactor evidence="1 9">
        <name>FAD</name>
        <dbReference type="ChEBI" id="CHEBI:57692"/>
    </cofactor>
</comment>
<comment type="similarity">
    <text evidence="3 9">Belongs to the FAD-dependent glycerol-3-phosphate dehydrogenase family.</text>
</comment>
<feature type="domain" description="FAD dependent oxidoreductase" evidence="10">
    <location>
        <begin position="22"/>
        <end position="376"/>
    </location>
</feature>
<dbReference type="PANTHER" id="PTHR11985">
    <property type="entry name" value="GLYCEROL-3-PHOSPHATE DEHYDROGENASE"/>
    <property type="match status" value="1"/>
</dbReference>
<keyword evidence="5" id="KW-0319">Glycerol metabolism</keyword>
<gene>
    <name evidence="12" type="ORF">HFZ78_05930</name>
</gene>
<evidence type="ECO:0000256" key="4">
    <source>
        <dbReference type="ARBA" id="ARBA00022630"/>
    </source>
</evidence>
<evidence type="ECO:0000259" key="11">
    <source>
        <dbReference type="Pfam" id="PF16901"/>
    </source>
</evidence>
<dbReference type="SUPFAM" id="SSF51905">
    <property type="entry name" value="FAD/NAD(P)-binding domain"/>
    <property type="match status" value="1"/>
</dbReference>
<evidence type="ECO:0000256" key="8">
    <source>
        <dbReference type="ARBA" id="ARBA00049055"/>
    </source>
</evidence>
<evidence type="ECO:0000256" key="5">
    <source>
        <dbReference type="ARBA" id="ARBA00022798"/>
    </source>
</evidence>
<name>A0A6H1PB27_PRIMG</name>
<evidence type="ECO:0000256" key="6">
    <source>
        <dbReference type="ARBA" id="ARBA00022827"/>
    </source>
</evidence>
<dbReference type="InterPro" id="IPR038299">
    <property type="entry name" value="DAO_C_sf"/>
</dbReference>
<dbReference type="Gene3D" id="1.10.8.870">
    <property type="entry name" value="Alpha-glycerophosphate oxidase, cap domain"/>
    <property type="match status" value="1"/>
</dbReference>
<dbReference type="SUPFAM" id="SSF54373">
    <property type="entry name" value="FAD-linked reductases, C-terminal domain"/>
    <property type="match status" value="1"/>
</dbReference>
<dbReference type="InterPro" id="IPR000447">
    <property type="entry name" value="G3P_DH_FAD-dep"/>
</dbReference>
<dbReference type="PROSITE" id="PS00978">
    <property type="entry name" value="FAD_G3PDH_2"/>
    <property type="match status" value="1"/>
</dbReference>
<dbReference type="Proteomes" id="UP000501868">
    <property type="component" value="Chromosome"/>
</dbReference>
<dbReference type="GO" id="GO:0019563">
    <property type="term" value="P:glycerol catabolic process"/>
    <property type="evidence" value="ECO:0007669"/>
    <property type="project" value="UniProtKB-UniPathway"/>
</dbReference>
<protein>
    <recommendedName>
        <fullName evidence="9">Glycerol-3-phosphate dehydrogenase</fullName>
        <ecNumber evidence="9">1.1.5.3</ecNumber>
    </recommendedName>
</protein>
<feature type="domain" description="Alpha-glycerophosphate oxidase C-terminal" evidence="11">
    <location>
        <begin position="402"/>
        <end position="529"/>
    </location>
</feature>
<sequence>MLKFSGSNRNTILKEMAAEEFDVLVIGGGITGAGIALDAVTRGMKTALVEMQDFAAGTSSRSTKLVHGGLRYLKQLEVKMVAEVGKERAIVYENGPHVTTPEWMLLPMHKGGTFGKFGTSIGLRVYDFLAGVKKSERRKMLSTDDTIQKEPLIKREGLKGGGYYVEYRTDDARLTIEVIKEAVAHGVKAVNYTKMIEFLYQEGKVIGAKVEEQLTGTVHDIYAKHIINATGPWVDSLRVKDQSLSGKKLRLTKGVHLVMDQSRFPLKQAVYFDTPDGRMVFAIPRDGKTYVGTTDTYYGNDPIHPKMTAADRDYIINAIHYMFPTVAIKGEDIESSWAGVRPLIFEEGKDPSEISRKDEIWVSNSGMITIAGGKLTGYRKMAETVVDLIANQCGEARHIGSCRTKHLPISGGHMDGSRNFASFIEKKEKEGELRGFSKDQYRKLVHRYGSNIDRIFEIAKTYDPNNKFGLPLEVYVQIVYSLEEEMAVKPVDFFIRRTGALFFDIQWVHEWKEAIIGFMEDALGWTLEEKAAFKDELETALKDVIHPKPTEMI</sequence>
<dbReference type="GO" id="GO:0004368">
    <property type="term" value="F:glycerol-3-phosphate dehydrogenase (quinone) activity"/>
    <property type="evidence" value="ECO:0007669"/>
    <property type="project" value="UniProtKB-EC"/>
</dbReference>
<evidence type="ECO:0000256" key="1">
    <source>
        <dbReference type="ARBA" id="ARBA00001974"/>
    </source>
</evidence>
<keyword evidence="7 9" id="KW-0560">Oxidoreductase</keyword>
<dbReference type="EC" id="1.1.5.3" evidence="9"/>
<evidence type="ECO:0000259" key="10">
    <source>
        <dbReference type="Pfam" id="PF01266"/>
    </source>
</evidence>
<keyword evidence="4 9" id="KW-0285">Flavoprotein</keyword>
<dbReference type="EMBL" id="CP051128">
    <property type="protein sequence ID" value="QIZ10799.1"/>
    <property type="molecule type" value="Genomic_DNA"/>
</dbReference>
<evidence type="ECO:0000313" key="12">
    <source>
        <dbReference type="EMBL" id="QIZ10799.1"/>
    </source>
</evidence>
<dbReference type="UniPathway" id="UPA00618">
    <property type="reaction ID" value="UER00674"/>
</dbReference>
<proteinExistence type="inferred from homology"/>
<dbReference type="InterPro" id="IPR031656">
    <property type="entry name" value="DAO_C"/>
</dbReference>
<comment type="catalytic activity">
    <reaction evidence="8 9">
        <text>a quinone + sn-glycerol 3-phosphate = dihydroxyacetone phosphate + a quinol</text>
        <dbReference type="Rhea" id="RHEA:18977"/>
        <dbReference type="ChEBI" id="CHEBI:24646"/>
        <dbReference type="ChEBI" id="CHEBI:57597"/>
        <dbReference type="ChEBI" id="CHEBI:57642"/>
        <dbReference type="ChEBI" id="CHEBI:132124"/>
        <dbReference type="EC" id="1.1.5.3"/>
    </reaction>
</comment>
<dbReference type="Pfam" id="PF01266">
    <property type="entry name" value="DAO"/>
    <property type="match status" value="1"/>
</dbReference>
<dbReference type="PRINTS" id="PR01001">
    <property type="entry name" value="FADG3PDH"/>
</dbReference>
<dbReference type="GO" id="GO:0009331">
    <property type="term" value="C:glycerol-3-phosphate dehydrogenase (FAD) complex"/>
    <property type="evidence" value="ECO:0007669"/>
    <property type="project" value="UniProtKB-UniRule"/>
</dbReference>
<dbReference type="GO" id="GO:0046168">
    <property type="term" value="P:glycerol-3-phosphate catabolic process"/>
    <property type="evidence" value="ECO:0007669"/>
    <property type="project" value="TreeGrafter"/>
</dbReference>
<dbReference type="Gene3D" id="3.50.50.60">
    <property type="entry name" value="FAD/NAD(P)-binding domain"/>
    <property type="match status" value="1"/>
</dbReference>
<dbReference type="InterPro" id="IPR036188">
    <property type="entry name" value="FAD/NAD-bd_sf"/>
</dbReference>
<dbReference type="PROSITE" id="PS00977">
    <property type="entry name" value="FAD_G3PDH_1"/>
    <property type="match status" value="1"/>
</dbReference>
<evidence type="ECO:0000256" key="9">
    <source>
        <dbReference type="RuleBase" id="RU361217"/>
    </source>
</evidence>
<reference evidence="12 13" key="2">
    <citation type="submission" date="2020-04" db="EMBL/GenBank/DDBJ databases">
        <authorList>
            <person name="Fomenkov A."/>
            <person name="Anton B.P."/>
            <person name="Roberts R.J."/>
        </authorList>
    </citation>
    <scope>NUCLEOTIDE SEQUENCE [LARGE SCALE GENOMIC DNA]</scope>
    <source>
        <strain evidence="12 13">S2</strain>
    </source>
</reference>
<dbReference type="Gene3D" id="3.30.9.10">
    <property type="entry name" value="D-Amino Acid Oxidase, subunit A, domain 2"/>
    <property type="match status" value="1"/>
</dbReference>
<comment type="pathway">
    <text evidence="2">Polyol metabolism; glycerol degradation via glycerol kinase pathway; glycerone phosphate from sn-glycerol 3-phosphate (aerobic route): step 1/1.</text>
</comment>
<organism evidence="12 13">
    <name type="scientific">Priestia megaterium</name>
    <name type="common">Bacillus megaterium</name>
    <dbReference type="NCBI Taxonomy" id="1404"/>
    <lineage>
        <taxon>Bacteria</taxon>
        <taxon>Bacillati</taxon>
        <taxon>Bacillota</taxon>
        <taxon>Bacilli</taxon>
        <taxon>Bacillales</taxon>
        <taxon>Bacillaceae</taxon>
        <taxon>Priestia</taxon>
    </lineage>
</organism>
<dbReference type="Pfam" id="PF16901">
    <property type="entry name" value="DAO_C"/>
    <property type="match status" value="1"/>
</dbReference>
<accession>A0A6H1PB27</accession>
<evidence type="ECO:0000256" key="2">
    <source>
        <dbReference type="ARBA" id="ARBA00004977"/>
    </source>
</evidence>
<evidence type="ECO:0000313" key="13">
    <source>
        <dbReference type="Proteomes" id="UP000501868"/>
    </source>
</evidence>
<reference evidence="12 13" key="1">
    <citation type="submission" date="2020-04" db="EMBL/GenBank/DDBJ databases">
        <title>Genome-Wide Identification of 5-Methylcytosine Sites in Bacterial Genomes By High-Throughput Sequencing of MspJI Restriction Fragments.</title>
        <authorList>
            <person name="Wu V."/>
        </authorList>
    </citation>
    <scope>NUCLEOTIDE SEQUENCE [LARGE SCALE GENOMIC DNA]</scope>
    <source>
        <strain evidence="12 13">S2</strain>
    </source>
</reference>
<dbReference type="InterPro" id="IPR006076">
    <property type="entry name" value="FAD-dep_OxRdtase"/>
</dbReference>
<dbReference type="AlphaFoldDB" id="A0A6H1PB27"/>
<evidence type="ECO:0000256" key="3">
    <source>
        <dbReference type="ARBA" id="ARBA00007330"/>
    </source>
</evidence>
<keyword evidence="6" id="KW-0274">FAD</keyword>
<evidence type="ECO:0000256" key="7">
    <source>
        <dbReference type="ARBA" id="ARBA00023002"/>
    </source>
</evidence>